<proteinExistence type="predicted"/>
<name>A0AAV1I080_9CHLO</name>
<evidence type="ECO:0000256" key="1">
    <source>
        <dbReference type="SAM" id="MobiDB-lite"/>
    </source>
</evidence>
<evidence type="ECO:0000256" key="3">
    <source>
        <dbReference type="SAM" id="SignalP"/>
    </source>
</evidence>
<keyword evidence="5" id="KW-1185">Reference proteome</keyword>
<feature type="compositionally biased region" description="Polar residues" evidence="1">
    <location>
        <begin position="342"/>
        <end position="351"/>
    </location>
</feature>
<sequence>MWTEVLAVLIIALANVVCYITHEKSLLHGHLNLPKVLFISNRAPCSSPRSRTYWSFDVLEPLHVVTSHWLSDTGLLLLRCVQLLFFAVTLTLEGTTGDGFGDRPKTWWTYFTNWTFILFALWSLLGVIVTAKHVQAKASACDQHQALEAQEARRGAGRDASAAGPGSMDWRWTPLLKTYCIASETNAVSTLFLSAFFWAFLSGEPGAMAVDNILKHGVNNGFILLDIFFSKQPFVSYHFQVTLWYGSLYLVFMFIYYGASSEWVYWVLDWDRPSALVLYALLPLLLFAAFCVWYWIALLREAVCKRLPLPQNRCFVLANSALLPAAYATDGMMSLECTESQRLTDSPQLQQRRAWENSPEREFVAPTRSQSSAV</sequence>
<gene>
    <name evidence="4" type="ORF">CVIRNUC_002486</name>
</gene>
<dbReference type="PANTHER" id="PTHR12242:SF1">
    <property type="entry name" value="MYND-TYPE DOMAIN-CONTAINING PROTEIN"/>
    <property type="match status" value="1"/>
</dbReference>
<evidence type="ECO:0000313" key="5">
    <source>
        <dbReference type="Proteomes" id="UP001314263"/>
    </source>
</evidence>
<feature type="region of interest" description="Disordered" evidence="1">
    <location>
        <begin position="342"/>
        <end position="374"/>
    </location>
</feature>
<keyword evidence="3" id="KW-0732">Signal</keyword>
<feature type="transmembrane region" description="Helical" evidence="2">
    <location>
        <begin position="107"/>
        <end position="129"/>
    </location>
</feature>
<keyword evidence="2" id="KW-1133">Transmembrane helix</keyword>
<dbReference type="Proteomes" id="UP001314263">
    <property type="component" value="Unassembled WGS sequence"/>
</dbReference>
<comment type="caution">
    <text evidence="4">The sequence shown here is derived from an EMBL/GenBank/DDBJ whole genome shotgun (WGS) entry which is preliminary data.</text>
</comment>
<protein>
    <submittedName>
        <fullName evidence="4">Uncharacterized protein</fullName>
    </submittedName>
</protein>
<feature type="compositionally biased region" description="Basic and acidic residues" evidence="1">
    <location>
        <begin position="353"/>
        <end position="363"/>
    </location>
</feature>
<organism evidence="4 5">
    <name type="scientific">Coccomyxa viridis</name>
    <dbReference type="NCBI Taxonomy" id="1274662"/>
    <lineage>
        <taxon>Eukaryota</taxon>
        <taxon>Viridiplantae</taxon>
        <taxon>Chlorophyta</taxon>
        <taxon>core chlorophytes</taxon>
        <taxon>Trebouxiophyceae</taxon>
        <taxon>Trebouxiophyceae incertae sedis</taxon>
        <taxon>Coccomyxaceae</taxon>
        <taxon>Coccomyxa</taxon>
    </lineage>
</organism>
<dbReference type="GO" id="GO:0016020">
    <property type="term" value="C:membrane"/>
    <property type="evidence" value="ECO:0007669"/>
    <property type="project" value="TreeGrafter"/>
</dbReference>
<keyword evidence="2" id="KW-0472">Membrane</keyword>
<evidence type="ECO:0000313" key="4">
    <source>
        <dbReference type="EMBL" id="CAK0756813.1"/>
    </source>
</evidence>
<evidence type="ECO:0000256" key="2">
    <source>
        <dbReference type="SAM" id="Phobius"/>
    </source>
</evidence>
<keyword evidence="2" id="KW-0812">Transmembrane</keyword>
<dbReference type="PANTHER" id="PTHR12242">
    <property type="entry name" value="OS02G0130600 PROTEIN-RELATED"/>
    <property type="match status" value="1"/>
</dbReference>
<dbReference type="AlphaFoldDB" id="A0AAV1I080"/>
<feature type="signal peptide" evidence="3">
    <location>
        <begin position="1"/>
        <end position="18"/>
    </location>
</feature>
<feature type="chain" id="PRO_5043314821" evidence="3">
    <location>
        <begin position="19"/>
        <end position="374"/>
    </location>
</feature>
<feature type="transmembrane region" description="Helical" evidence="2">
    <location>
        <begin position="279"/>
        <end position="299"/>
    </location>
</feature>
<feature type="transmembrane region" description="Helical" evidence="2">
    <location>
        <begin position="241"/>
        <end position="259"/>
    </location>
</feature>
<dbReference type="EMBL" id="CAUYUE010000003">
    <property type="protein sequence ID" value="CAK0756813.1"/>
    <property type="molecule type" value="Genomic_DNA"/>
</dbReference>
<reference evidence="4 5" key="1">
    <citation type="submission" date="2023-10" db="EMBL/GenBank/DDBJ databases">
        <authorList>
            <person name="Maclean D."/>
            <person name="Macfadyen A."/>
        </authorList>
    </citation>
    <scope>NUCLEOTIDE SEQUENCE [LARGE SCALE GENOMIC DNA]</scope>
</reference>
<accession>A0AAV1I080</accession>